<evidence type="ECO:0000313" key="1">
    <source>
        <dbReference type="EMBL" id="ENO98370.1"/>
    </source>
</evidence>
<gene>
    <name evidence="1" type="ORF">C667_04044</name>
</gene>
<organism evidence="1 2">
    <name type="scientific">Thauera phenylacetica B4P</name>
    <dbReference type="NCBI Taxonomy" id="1234382"/>
    <lineage>
        <taxon>Bacteria</taxon>
        <taxon>Pseudomonadati</taxon>
        <taxon>Pseudomonadota</taxon>
        <taxon>Betaproteobacteria</taxon>
        <taxon>Rhodocyclales</taxon>
        <taxon>Zoogloeaceae</taxon>
        <taxon>Thauera</taxon>
    </lineage>
</organism>
<sequence>MSSDGLIFPRPWTCAGQLLGQLLVEKGVTHRSFDGRADSMRGAVYVKRLRDAGWPIDTELVAGSNRFEKVRYGIYRLGDITIGTAEEEFVAACGLSREGVLP</sequence>
<protein>
    <submittedName>
        <fullName evidence="1">Uncharacterized protein</fullName>
    </submittedName>
</protein>
<evidence type="ECO:0000313" key="2">
    <source>
        <dbReference type="Proteomes" id="UP000013047"/>
    </source>
</evidence>
<dbReference type="Proteomes" id="UP000013047">
    <property type="component" value="Unassembled WGS sequence"/>
</dbReference>
<keyword evidence="2" id="KW-1185">Reference proteome</keyword>
<accession>N6Z3B4</accession>
<proteinExistence type="predicted"/>
<dbReference type="AlphaFoldDB" id="N6Z3B4"/>
<comment type="caution">
    <text evidence="1">The sequence shown here is derived from an EMBL/GenBank/DDBJ whole genome shotgun (WGS) entry which is preliminary data.</text>
</comment>
<reference evidence="1 2" key="1">
    <citation type="submission" date="2012-09" db="EMBL/GenBank/DDBJ databases">
        <title>Draft Genome Sequences of 6 Strains from Genus Thauera.</title>
        <authorList>
            <person name="Liu B."/>
            <person name="Shapleigh J.P."/>
            <person name="Frostegard A.H."/>
        </authorList>
    </citation>
    <scope>NUCLEOTIDE SEQUENCE [LARGE SCALE GENOMIC DNA]</scope>
    <source>
        <strain evidence="1 2">B4P</strain>
    </source>
</reference>
<dbReference type="EMBL" id="AMXF01000014">
    <property type="protein sequence ID" value="ENO98370.1"/>
    <property type="molecule type" value="Genomic_DNA"/>
</dbReference>
<name>N6Z3B4_9RHOO</name>